<evidence type="ECO:0000313" key="4">
    <source>
        <dbReference type="Proteomes" id="UP000269199"/>
    </source>
</evidence>
<feature type="domain" description="Helicase HerA-like C-terminal" evidence="2">
    <location>
        <begin position="15"/>
        <end position="439"/>
    </location>
</feature>
<protein>
    <submittedName>
        <fullName evidence="3">ATP-binding protein</fullName>
    </submittedName>
</protein>
<sequence length="557" mass="59251">MINPLPIASHPGGLLCLLPQLANRHGCITGATGTGKTVTLQVLAQALSDIGVPVFMADVKGDLSGLGKAGSASPKTTARLAQLGLPEPAWAAAPVAFWDVYGQQGHPVRATISDMGPLMLARMLNLNDTQQGVLQLVFKIADDHGLLLLDTKDLRAMLQHVGENAAQFKTEYGNISAASVGAIQRGLIAIDEQGGDRFFGEPMLNIEDWMQTDAQGRGVINILAADRLMNAPRLYSTFLLWMLSELFEHLPEVGDLDKPKMAFFFDEAHLLFDEAPKPLLQKIEQVVRLIRSKGVGIYFVTQNPLDIPDTVLGQLGNRVQHALRAYTPRDQKAVQAAAETFRPNPMVNTAQAITELGVGEALVSFLDDKGRPNMVERGYVLTPASQIGPLSAEERRALIASSLVAGVYEQAIDRESAYERLKGRAVQQPQAAPAPTPNQPPAPAPAPPPVDDNAWGASAGHTAPAPATGSRPSGGARMPSRQPQPQAQPLPQQDEGGGLGDLLKDAAGGLFGNGNGNGSRRSDSPLQAMVKSAARSIGSQVGRELIRGVLGSLMKKR</sequence>
<dbReference type="RefSeq" id="WP_061790221.1">
    <property type="nucleotide sequence ID" value="NZ_CP024996.1"/>
</dbReference>
<dbReference type="InterPro" id="IPR051162">
    <property type="entry name" value="T4SS_component"/>
</dbReference>
<dbReference type="Pfam" id="PF05872">
    <property type="entry name" value="HerA_C"/>
    <property type="match status" value="2"/>
</dbReference>
<feature type="compositionally biased region" description="Low complexity" evidence="1">
    <location>
        <begin position="483"/>
        <end position="493"/>
    </location>
</feature>
<dbReference type="GO" id="GO:0005524">
    <property type="term" value="F:ATP binding"/>
    <property type="evidence" value="ECO:0007669"/>
    <property type="project" value="UniProtKB-KW"/>
</dbReference>
<dbReference type="Gene3D" id="3.40.50.300">
    <property type="entry name" value="P-loop containing nucleotide triphosphate hydrolases"/>
    <property type="match status" value="2"/>
</dbReference>
<dbReference type="SUPFAM" id="SSF52540">
    <property type="entry name" value="P-loop containing nucleoside triphosphate hydrolases"/>
    <property type="match status" value="1"/>
</dbReference>
<dbReference type="Proteomes" id="UP000269199">
    <property type="component" value="Chromosome"/>
</dbReference>
<keyword evidence="3" id="KW-0067">ATP-binding</keyword>
<feature type="region of interest" description="Disordered" evidence="1">
    <location>
        <begin position="421"/>
        <end position="529"/>
    </location>
</feature>
<proteinExistence type="predicted"/>
<dbReference type="EMBL" id="CP024996">
    <property type="protein sequence ID" value="AYR25718.1"/>
    <property type="molecule type" value="Genomic_DNA"/>
</dbReference>
<feature type="domain" description="Helicase HerA-like C-terminal" evidence="2">
    <location>
        <begin position="498"/>
        <end position="556"/>
    </location>
</feature>
<evidence type="ECO:0000256" key="1">
    <source>
        <dbReference type="SAM" id="MobiDB-lite"/>
    </source>
</evidence>
<name>A0AAD0XIN7_9BURK</name>
<dbReference type="InterPro" id="IPR027417">
    <property type="entry name" value="P-loop_NTPase"/>
</dbReference>
<keyword evidence="3" id="KW-0547">Nucleotide-binding</keyword>
<evidence type="ECO:0000313" key="3">
    <source>
        <dbReference type="EMBL" id="AYR25718.1"/>
    </source>
</evidence>
<accession>A0AAD0XIN7</accession>
<dbReference type="InterPro" id="IPR033186">
    <property type="entry name" value="HerA_C"/>
</dbReference>
<organism evidence="3 4">
    <name type="scientific">Herbaspirillum rubrisubalbicans</name>
    <dbReference type="NCBI Taxonomy" id="80842"/>
    <lineage>
        <taxon>Bacteria</taxon>
        <taxon>Pseudomonadati</taxon>
        <taxon>Pseudomonadota</taxon>
        <taxon>Betaproteobacteria</taxon>
        <taxon>Burkholderiales</taxon>
        <taxon>Oxalobacteraceae</taxon>
        <taxon>Herbaspirillum</taxon>
    </lineage>
</organism>
<evidence type="ECO:0000259" key="2">
    <source>
        <dbReference type="Pfam" id="PF05872"/>
    </source>
</evidence>
<feature type="compositionally biased region" description="Pro residues" evidence="1">
    <location>
        <begin position="432"/>
        <end position="450"/>
    </location>
</feature>
<dbReference type="AlphaFoldDB" id="A0AAD0XIN7"/>
<dbReference type="PANTHER" id="PTHR30121">
    <property type="entry name" value="UNCHARACTERIZED PROTEIN YJGR-RELATED"/>
    <property type="match status" value="1"/>
</dbReference>
<gene>
    <name evidence="3" type="ORF">RC54_18700</name>
</gene>
<reference evidence="3 4" key="1">
    <citation type="submission" date="2017-11" db="EMBL/GenBank/DDBJ databases">
        <title>Complete genome sequence of Herbaspirillum rubrisubalbicans DSM 11543.</title>
        <authorList>
            <person name="Chen M."/>
            <person name="An Q."/>
        </authorList>
    </citation>
    <scope>NUCLEOTIDE SEQUENCE [LARGE SCALE GENOMIC DNA]</scope>
    <source>
        <strain evidence="3 4">DSM 11543</strain>
    </source>
</reference>
<dbReference type="PANTHER" id="PTHR30121:SF6">
    <property type="entry name" value="SLR6007 PROTEIN"/>
    <property type="match status" value="1"/>
</dbReference>